<dbReference type="InterPro" id="IPR006283">
    <property type="entry name" value="ThiL-like"/>
</dbReference>
<feature type="binding site" evidence="2">
    <location>
        <position position="261"/>
    </location>
    <ligand>
        <name>substrate</name>
    </ligand>
</feature>
<evidence type="ECO:0000313" key="5">
    <source>
        <dbReference type="EMBL" id="SMP56751.1"/>
    </source>
</evidence>
<feature type="binding site" evidence="2">
    <location>
        <position position="70"/>
    </location>
    <ligand>
        <name>Mg(2+)</name>
        <dbReference type="ChEBI" id="CHEBI:18420"/>
        <label>4</label>
    </ligand>
</feature>
<keyword evidence="2" id="KW-0808">Transferase</keyword>
<reference evidence="5 6" key="1">
    <citation type="submission" date="2017-05" db="EMBL/GenBank/DDBJ databases">
        <authorList>
            <person name="Varghese N."/>
            <person name="Submissions S."/>
        </authorList>
    </citation>
    <scope>NUCLEOTIDE SEQUENCE [LARGE SCALE GENOMIC DNA]</scope>
    <source>
        <strain evidence="5 6">SM16</strain>
    </source>
</reference>
<dbReference type="Proteomes" id="UP001157910">
    <property type="component" value="Unassembled WGS sequence"/>
</dbReference>
<evidence type="ECO:0000259" key="3">
    <source>
        <dbReference type="Pfam" id="PF00586"/>
    </source>
</evidence>
<feature type="binding site" evidence="2">
    <location>
        <position position="144"/>
    </location>
    <ligand>
        <name>ATP</name>
        <dbReference type="ChEBI" id="CHEBI:30616"/>
    </ligand>
</feature>
<feature type="binding site" evidence="2">
    <location>
        <position position="40"/>
    </location>
    <ligand>
        <name>Mg(2+)</name>
        <dbReference type="ChEBI" id="CHEBI:18420"/>
        <label>4</label>
    </ligand>
</feature>
<dbReference type="SUPFAM" id="SSF56042">
    <property type="entry name" value="PurM C-terminal domain-like"/>
    <property type="match status" value="1"/>
</dbReference>
<organism evidence="5 6">
    <name type="scientific">Novosphingobium panipatense</name>
    <dbReference type="NCBI Taxonomy" id="428991"/>
    <lineage>
        <taxon>Bacteria</taxon>
        <taxon>Pseudomonadati</taxon>
        <taxon>Pseudomonadota</taxon>
        <taxon>Alphaproteobacteria</taxon>
        <taxon>Sphingomonadales</taxon>
        <taxon>Sphingomonadaceae</taxon>
        <taxon>Novosphingobium</taxon>
    </lineage>
</organism>
<comment type="caution">
    <text evidence="2">Lacks conserved residue(s) required for the propagation of feature annotation.</text>
</comment>
<feature type="binding site" evidence="2">
    <location>
        <position position="49"/>
    </location>
    <ligand>
        <name>substrate</name>
    </ligand>
</feature>
<dbReference type="EC" id="2.7.4.16" evidence="2"/>
<comment type="catalytic activity">
    <reaction evidence="2">
        <text>thiamine phosphate + ATP = thiamine diphosphate + ADP</text>
        <dbReference type="Rhea" id="RHEA:15913"/>
        <dbReference type="ChEBI" id="CHEBI:30616"/>
        <dbReference type="ChEBI" id="CHEBI:37575"/>
        <dbReference type="ChEBI" id="CHEBI:58937"/>
        <dbReference type="ChEBI" id="CHEBI:456216"/>
        <dbReference type="EC" id="2.7.4.16"/>
    </reaction>
</comment>
<feature type="binding site" evidence="2">
    <location>
        <position position="42"/>
    </location>
    <ligand>
        <name>Mg(2+)</name>
        <dbReference type="ChEBI" id="CHEBI:18420"/>
        <label>1</label>
    </ligand>
</feature>
<dbReference type="Gene3D" id="3.30.1330.10">
    <property type="entry name" value="PurM-like, N-terminal domain"/>
    <property type="match status" value="1"/>
</dbReference>
<comment type="function">
    <text evidence="2">Catalyzes the ATP-dependent phosphorylation of thiamine-monophosphate (TMP) to form thiamine-pyrophosphate (TPP), the active form of vitamin B1.</text>
</comment>
<dbReference type="HAMAP" id="MF_02128">
    <property type="entry name" value="TMP_kinase"/>
    <property type="match status" value="1"/>
</dbReference>
<feature type="binding site" evidence="2">
    <location>
        <position position="42"/>
    </location>
    <ligand>
        <name>Mg(2+)</name>
        <dbReference type="ChEBI" id="CHEBI:18420"/>
        <label>2</label>
    </ligand>
</feature>
<feature type="binding site" evidence="2">
    <location>
        <position position="212"/>
    </location>
    <ligand>
        <name>Mg(2+)</name>
        <dbReference type="ChEBI" id="CHEBI:18420"/>
        <label>5</label>
    </ligand>
</feature>
<keyword evidence="2" id="KW-0547">Nucleotide-binding</keyword>
<dbReference type="PANTHER" id="PTHR30270:SF0">
    <property type="entry name" value="THIAMINE-MONOPHOSPHATE KINASE"/>
    <property type="match status" value="1"/>
</dbReference>
<evidence type="ECO:0000259" key="4">
    <source>
        <dbReference type="Pfam" id="PF02769"/>
    </source>
</evidence>
<keyword evidence="2 5" id="KW-0418">Kinase</keyword>
<feature type="binding site" evidence="2">
    <location>
        <position position="211"/>
    </location>
    <ligand>
        <name>ATP</name>
        <dbReference type="ChEBI" id="CHEBI:30616"/>
    </ligand>
</feature>
<dbReference type="GO" id="GO:0016301">
    <property type="term" value="F:kinase activity"/>
    <property type="evidence" value="ECO:0007669"/>
    <property type="project" value="UniProtKB-KW"/>
</dbReference>
<feature type="domain" description="PurM-like N-terminal" evidence="3">
    <location>
        <begin position="25"/>
        <end position="135"/>
    </location>
</feature>
<dbReference type="EMBL" id="FXUI01000002">
    <property type="protein sequence ID" value="SMP56751.1"/>
    <property type="molecule type" value="Genomic_DNA"/>
</dbReference>
<feature type="binding site" evidence="2">
    <location>
        <position position="26"/>
    </location>
    <ligand>
        <name>Mg(2+)</name>
        <dbReference type="ChEBI" id="CHEBI:18420"/>
        <label>4</label>
    </ligand>
</feature>
<feature type="binding site" evidence="2">
    <location>
        <position position="209"/>
    </location>
    <ligand>
        <name>Mg(2+)</name>
        <dbReference type="ChEBI" id="CHEBI:18420"/>
        <label>3</label>
    </ligand>
</feature>
<dbReference type="SUPFAM" id="SSF55326">
    <property type="entry name" value="PurM N-terminal domain-like"/>
    <property type="match status" value="1"/>
</dbReference>
<dbReference type="Gene3D" id="3.90.650.10">
    <property type="entry name" value="PurM-like C-terminal domain"/>
    <property type="match status" value="1"/>
</dbReference>
<dbReference type="InterPro" id="IPR036676">
    <property type="entry name" value="PurM-like_C_sf"/>
</dbReference>
<dbReference type="InterPro" id="IPR036921">
    <property type="entry name" value="PurM-like_N_sf"/>
</dbReference>
<evidence type="ECO:0000256" key="1">
    <source>
        <dbReference type="ARBA" id="ARBA00022977"/>
    </source>
</evidence>
<gene>
    <name evidence="2" type="primary">thiL</name>
    <name evidence="5" type="ORF">SAMN06296065_102180</name>
</gene>
<dbReference type="RefSeq" id="WP_283405241.1">
    <property type="nucleotide sequence ID" value="NZ_FXUI01000002.1"/>
</dbReference>
<name>A0ABY1Q1U2_9SPHN</name>
<evidence type="ECO:0000313" key="6">
    <source>
        <dbReference type="Proteomes" id="UP001157910"/>
    </source>
</evidence>
<feature type="domain" description="PurM-like C-terminal" evidence="4">
    <location>
        <begin position="151"/>
        <end position="304"/>
    </location>
</feature>
<comment type="caution">
    <text evidence="5">The sequence shown here is derived from an EMBL/GenBank/DDBJ whole genome shotgun (WGS) entry which is preliminary data.</text>
</comment>
<feature type="binding site" evidence="2">
    <location>
        <position position="70"/>
    </location>
    <ligand>
        <name>Mg(2+)</name>
        <dbReference type="ChEBI" id="CHEBI:18420"/>
        <label>3</label>
    </ligand>
</feature>
<dbReference type="Pfam" id="PF00586">
    <property type="entry name" value="AIRS"/>
    <property type="match status" value="1"/>
</dbReference>
<dbReference type="NCBIfam" id="TIGR01379">
    <property type="entry name" value="thiL"/>
    <property type="match status" value="1"/>
</dbReference>
<keyword evidence="2" id="KW-0460">Magnesium</keyword>
<dbReference type="InterPro" id="IPR016188">
    <property type="entry name" value="PurM-like_N"/>
</dbReference>
<dbReference type="Pfam" id="PF02769">
    <property type="entry name" value="AIRS_C"/>
    <property type="match status" value="1"/>
</dbReference>
<comment type="pathway">
    <text evidence="2">Cofactor biosynthesis; thiamine diphosphate biosynthesis; thiamine diphosphate from thiamine phosphate: step 1/1.</text>
</comment>
<dbReference type="InterPro" id="IPR010918">
    <property type="entry name" value="PurM-like_C_dom"/>
</dbReference>
<feature type="binding site" evidence="2">
    <location>
        <position position="115"/>
    </location>
    <ligand>
        <name>Mg(2+)</name>
        <dbReference type="ChEBI" id="CHEBI:18420"/>
        <label>1</label>
    </ligand>
</feature>
<feature type="binding site" evidence="2">
    <location>
        <begin position="114"/>
        <end position="115"/>
    </location>
    <ligand>
        <name>ATP</name>
        <dbReference type="ChEBI" id="CHEBI:30616"/>
    </ligand>
</feature>
<keyword evidence="1 2" id="KW-0784">Thiamine biosynthesis</keyword>
<keyword evidence="2" id="KW-0067">ATP-binding</keyword>
<protein>
    <recommendedName>
        <fullName evidence="2">Thiamine-monophosphate kinase</fullName>
        <shortName evidence="2">TMP kinase</shortName>
        <shortName evidence="2">Thiamine-phosphate kinase</shortName>
        <ecNumber evidence="2">2.7.4.16</ecNumber>
    </recommendedName>
</protein>
<proteinExistence type="inferred from homology"/>
<comment type="similarity">
    <text evidence="2">Belongs to the thiamine-monophosphate kinase family.</text>
</comment>
<evidence type="ECO:0000256" key="2">
    <source>
        <dbReference type="HAMAP-Rule" id="MF_02128"/>
    </source>
</evidence>
<feature type="binding site" evidence="2">
    <location>
        <position position="70"/>
    </location>
    <ligand>
        <name>Mg(2+)</name>
        <dbReference type="ChEBI" id="CHEBI:18420"/>
        <label>2</label>
    </ligand>
</feature>
<accession>A0ABY1Q1U2</accession>
<keyword evidence="2" id="KW-0479">Metal-binding</keyword>
<dbReference type="PANTHER" id="PTHR30270">
    <property type="entry name" value="THIAMINE-MONOPHOSPHATE KINASE"/>
    <property type="match status" value="1"/>
</dbReference>
<dbReference type="CDD" id="cd02194">
    <property type="entry name" value="ThiL"/>
    <property type="match status" value="1"/>
</dbReference>
<feature type="binding site" evidence="2">
    <location>
        <position position="26"/>
    </location>
    <ligand>
        <name>Mg(2+)</name>
        <dbReference type="ChEBI" id="CHEBI:18420"/>
        <label>3</label>
    </ligand>
</feature>
<dbReference type="PIRSF" id="PIRSF005303">
    <property type="entry name" value="Thiam_monoph_kin"/>
    <property type="match status" value="1"/>
</dbReference>
<keyword evidence="6" id="KW-1185">Reference proteome</keyword>
<comment type="miscellaneous">
    <text evidence="2">Reaction mechanism of ThiL seems to utilize a direct, inline transfer of the gamma-phosphate of ATP to TMP rather than a phosphorylated enzyme intermediate.</text>
</comment>
<sequence>MTGESAFIQALRAIATDPAARRLADDAAVLAIGDACLVLTLDTVVEGVHYLADDPPADVAWKLVAVNVSDLSAKGATPVGCLYSHALGKDDWDRSFLAGLDEACRAFAIPLLGGDTVRMPDGSARSFSLTALGAVPNGVTVPSRTAARPRDEVWVSGPIGDAGLGLQAAMGALQGPPDALLALAESYRRPRPDARLGAALAPQVNAMMDISDGLLVDARRMAEASGLAISVRMEAVPLSPSYLAVAQDTAATRMAAMTAGDDYQLLFTAPAEHARQIQATGERLGHRLTRIGTVETGSGLALTYQGNDVPLPERLGYEH</sequence>